<comment type="caution">
    <text evidence="8">The sequence shown here is derived from an EMBL/GenBank/DDBJ whole genome shotgun (WGS) entry which is preliminary data.</text>
</comment>
<dbReference type="OrthoDB" id="546383at2759"/>
<sequence>MSLLEVNDVPVIDYWLTFATKCKKLQPLENSVYVICNEDNFAEHIAWCETQEFNHMKTEHIFSNGRTSTDPRQSQAEDIKVFREKSGWMGNLHVIDADYLFEPDFNLQRIVEHSAVLDCDCLTVMAPPGAAPEGVYSPTMFQDHGVCAVNMTEQNPTVTEFSTDIVNASQMDDDHRCVCPLYYFKSSTLDLLGTVYDTSTDAHKGLSPFLAFIVDSGRPVKSHVVDYYFNVRNLDSFLFADQFFAYHAREELRKKKLMGFQDTDSNIEFAANANTAVDAQKADDMAKGKALARSQSQRVKEVKEGTSFRDEVVEYAYRFYAALAGAKTDAEHEERVPERFSDAAKFRHKAKEQHPVYRTSNNDYGRKAPGQMDMPMSWTGLNGEFTTSFHNMKYHFTGFNCAKTSSKIHNTMDDF</sequence>
<evidence type="ECO:0000256" key="5">
    <source>
        <dbReference type="ARBA" id="ARBA00023273"/>
    </source>
</evidence>
<evidence type="ECO:0008006" key="10">
    <source>
        <dbReference type="Google" id="ProtNLM"/>
    </source>
</evidence>
<reference evidence="8" key="1">
    <citation type="submission" date="2020-10" db="EMBL/GenBank/DDBJ databases">
        <title>Unveiling of a novel bifunctional photoreceptor, Dualchrome1, isolated from a cosmopolitan green alga.</title>
        <authorList>
            <person name="Suzuki S."/>
            <person name="Kawachi M."/>
        </authorList>
    </citation>
    <scope>NUCLEOTIDE SEQUENCE</scope>
    <source>
        <strain evidence="8">NIES 2893</strain>
    </source>
</reference>
<keyword evidence="3" id="KW-0963">Cytoplasm</keyword>
<dbReference type="SUPFAM" id="SSF53448">
    <property type="entry name" value="Nucleotide-diphospho-sugar transferases"/>
    <property type="match status" value="1"/>
</dbReference>
<dbReference type="PANTHER" id="PTHR20899:SF1">
    <property type="entry name" value="PIERCER OF MICROTUBULE WALL 1 PROTEIN"/>
    <property type="match status" value="1"/>
</dbReference>
<feature type="region of interest" description="Disordered" evidence="7">
    <location>
        <begin position="347"/>
        <end position="368"/>
    </location>
</feature>
<dbReference type="InterPro" id="IPR026507">
    <property type="entry name" value="PIRC1/2"/>
</dbReference>
<comment type="subcellular location">
    <subcellularLocation>
        <location evidence="1">Cell projection</location>
        <location evidence="1">Cilium</location>
    </subcellularLocation>
    <subcellularLocation>
        <location evidence="2">Cytoplasm</location>
        <location evidence="2">Cytoskeleton</location>
    </subcellularLocation>
</comment>
<dbReference type="GO" id="GO:0005879">
    <property type="term" value="C:axonemal microtubule"/>
    <property type="evidence" value="ECO:0007669"/>
    <property type="project" value="InterPro"/>
</dbReference>
<dbReference type="PANTHER" id="PTHR20899">
    <property type="entry name" value="PIERCE HOMOLOG"/>
    <property type="match status" value="1"/>
</dbReference>
<accession>A0A830HMY3</accession>
<protein>
    <recommendedName>
        <fullName evidence="10">Nucleotide-diphospho-sugar transferase domain-containing protein</fullName>
    </recommendedName>
</protein>
<evidence type="ECO:0000256" key="1">
    <source>
        <dbReference type="ARBA" id="ARBA00004138"/>
    </source>
</evidence>
<dbReference type="EMBL" id="BNJQ01000021">
    <property type="protein sequence ID" value="GHP08544.1"/>
    <property type="molecule type" value="Genomic_DNA"/>
</dbReference>
<dbReference type="InterPro" id="IPR029044">
    <property type="entry name" value="Nucleotide-diphossugar_trans"/>
</dbReference>
<evidence type="ECO:0000256" key="4">
    <source>
        <dbReference type="ARBA" id="ARBA00023212"/>
    </source>
</evidence>
<proteinExistence type="inferred from homology"/>
<evidence type="ECO:0000256" key="2">
    <source>
        <dbReference type="ARBA" id="ARBA00004245"/>
    </source>
</evidence>
<keyword evidence="5" id="KW-0966">Cell projection</keyword>
<keyword evidence="4" id="KW-0206">Cytoskeleton</keyword>
<evidence type="ECO:0000256" key="6">
    <source>
        <dbReference type="ARBA" id="ARBA00038014"/>
    </source>
</evidence>
<evidence type="ECO:0000256" key="3">
    <source>
        <dbReference type="ARBA" id="ARBA00022490"/>
    </source>
</evidence>
<dbReference type="Gene3D" id="3.90.550.10">
    <property type="entry name" value="Spore Coat Polysaccharide Biosynthesis Protein SpsA, Chain A"/>
    <property type="match status" value="1"/>
</dbReference>
<comment type="similarity">
    <text evidence="6">Belongs to the PIERCE1 family.</text>
</comment>
<evidence type="ECO:0000256" key="7">
    <source>
        <dbReference type="SAM" id="MobiDB-lite"/>
    </source>
</evidence>
<dbReference type="Pfam" id="PF14892">
    <property type="entry name" value="PIRC1_2"/>
    <property type="match status" value="1"/>
</dbReference>
<name>A0A830HMY3_9CHLO</name>
<gene>
    <name evidence="8" type="ORF">PPROV_000728200</name>
</gene>
<dbReference type="Proteomes" id="UP000660262">
    <property type="component" value="Unassembled WGS sequence"/>
</dbReference>
<evidence type="ECO:0000313" key="8">
    <source>
        <dbReference type="EMBL" id="GHP08544.1"/>
    </source>
</evidence>
<organism evidence="8 9">
    <name type="scientific">Pycnococcus provasolii</name>
    <dbReference type="NCBI Taxonomy" id="41880"/>
    <lineage>
        <taxon>Eukaryota</taxon>
        <taxon>Viridiplantae</taxon>
        <taxon>Chlorophyta</taxon>
        <taxon>Pseudoscourfieldiophyceae</taxon>
        <taxon>Pseudoscourfieldiales</taxon>
        <taxon>Pycnococcaceae</taxon>
        <taxon>Pycnococcus</taxon>
    </lineage>
</organism>
<keyword evidence="9" id="KW-1185">Reference proteome</keyword>
<dbReference type="AlphaFoldDB" id="A0A830HMY3"/>
<dbReference type="GO" id="GO:0035082">
    <property type="term" value="P:axoneme assembly"/>
    <property type="evidence" value="ECO:0007669"/>
    <property type="project" value="InterPro"/>
</dbReference>
<evidence type="ECO:0000313" key="9">
    <source>
        <dbReference type="Proteomes" id="UP000660262"/>
    </source>
</evidence>